<protein>
    <submittedName>
        <fullName evidence="3">Uncharacterized protein</fullName>
    </submittedName>
</protein>
<evidence type="ECO:0000313" key="3">
    <source>
        <dbReference type="EMBL" id="GFN79859.1"/>
    </source>
</evidence>
<feature type="compositionally biased region" description="Basic residues" evidence="1">
    <location>
        <begin position="8"/>
        <end position="21"/>
    </location>
</feature>
<sequence length="111" mass="12823">MPRPIKTLPKRRPLTRRSNIRAKMLRGNHKASEFWLISDLVISCVVEDKINGEDVDDTDEKEDDDDSGGGRDDNDDVDDRDDDEDDGDHKKRTVMMMIIIIMIMMMMISLL</sequence>
<evidence type="ECO:0000256" key="1">
    <source>
        <dbReference type="SAM" id="MobiDB-lite"/>
    </source>
</evidence>
<accession>A0AAV3YAQ3</accession>
<dbReference type="EMBL" id="BLXT01000744">
    <property type="protein sequence ID" value="GFN79859.1"/>
    <property type="molecule type" value="Genomic_DNA"/>
</dbReference>
<dbReference type="Proteomes" id="UP000735302">
    <property type="component" value="Unassembled WGS sequence"/>
</dbReference>
<proteinExistence type="predicted"/>
<feature type="compositionally biased region" description="Acidic residues" evidence="1">
    <location>
        <begin position="53"/>
        <end position="86"/>
    </location>
</feature>
<keyword evidence="2" id="KW-1133">Transmembrane helix</keyword>
<feature type="transmembrane region" description="Helical" evidence="2">
    <location>
        <begin position="93"/>
        <end position="110"/>
    </location>
</feature>
<keyword evidence="2" id="KW-0812">Transmembrane</keyword>
<reference evidence="3 4" key="1">
    <citation type="journal article" date="2021" name="Elife">
        <title>Chloroplast acquisition without the gene transfer in kleptoplastic sea slugs, Plakobranchus ocellatus.</title>
        <authorList>
            <person name="Maeda T."/>
            <person name="Takahashi S."/>
            <person name="Yoshida T."/>
            <person name="Shimamura S."/>
            <person name="Takaki Y."/>
            <person name="Nagai Y."/>
            <person name="Toyoda A."/>
            <person name="Suzuki Y."/>
            <person name="Arimoto A."/>
            <person name="Ishii H."/>
            <person name="Satoh N."/>
            <person name="Nishiyama T."/>
            <person name="Hasebe M."/>
            <person name="Maruyama T."/>
            <person name="Minagawa J."/>
            <person name="Obokata J."/>
            <person name="Shigenobu S."/>
        </authorList>
    </citation>
    <scope>NUCLEOTIDE SEQUENCE [LARGE SCALE GENOMIC DNA]</scope>
</reference>
<comment type="caution">
    <text evidence="3">The sequence shown here is derived from an EMBL/GenBank/DDBJ whole genome shotgun (WGS) entry which is preliminary data.</text>
</comment>
<name>A0AAV3YAQ3_9GAST</name>
<feature type="region of interest" description="Disordered" evidence="1">
    <location>
        <begin position="1"/>
        <end position="21"/>
    </location>
</feature>
<dbReference type="AlphaFoldDB" id="A0AAV3YAQ3"/>
<evidence type="ECO:0000313" key="4">
    <source>
        <dbReference type="Proteomes" id="UP000735302"/>
    </source>
</evidence>
<organism evidence="3 4">
    <name type="scientific">Plakobranchus ocellatus</name>
    <dbReference type="NCBI Taxonomy" id="259542"/>
    <lineage>
        <taxon>Eukaryota</taxon>
        <taxon>Metazoa</taxon>
        <taxon>Spiralia</taxon>
        <taxon>Lophotrochozoa</taxon>
        <taxon>Mollusca</taxon>
        <taxon>Gastropoda</taxon>
        <taxon>Heterobranchia</taxon>
        <taxon>Euthyneura</taxon>
        <taxon>Panpulmonata</taxon>
        <taxon>Sacoglossa</taxon>
        <taxon>Placobranchoidea</taxon>
        <taxon>Plakobranchidae</taxon>
        <taxon>Plakobranchus</taxon>
    </lineage>
</organism>
<keyword evidence="4" id="KW-1185">Reference proteome</keyword>
<feature type="region of interest" description="Disordered" evidence="1">
    <location>
        <begin position="51"/>
        <end position="88"/>
    </location>
</feature>
<evidence type="ECO:0000256" key="2">
    <source>
        <dbReference type="SAM" id="Phobius"/>
    </source>
</evidence>
<gene>
    <name evidence="3" type="ORF">PoB_000636500</name>
</gene>
<keyword evidence="2" id="KW-0472">Membrane</keyword>